<accession>A0A859FDD1</accession>
<organism evidence="1 2">
    <name type="scientific">Paenalkalicoccus suaedae</name>
    <dbReference type="NCBI Taxonomy" id="2592382"/>
    <lineage>
        <taxon>Bacteria</taxon>
        <taxon>Bacillati</taxon>
        <taxon>Bacillota</taxon>
        <taxon>Bacilli</taxon>
        <taxon>Bacillales</taxon>
        <taxon>Bacillaceae</taxon>
        <taxon>Paenalkalicoccus</taxon>
    </lineage>
</organism>
<reference evidence="2" key="1">
    <citation type="submission" date="2019-07" db="EMBL/GenBank/DDBJ databases">
        <title>Bacillus alkalisoli sp. nov. isolated from saline soil.</title>
        <authorList>
            <person name="Sun J.-Q."/>
            <person name="Xu L."/>
        </authorList>
    </citation>
    <scope>NUCLEOTIDE SEQUENCE [LARGE SCALE GENOMIC DNA]</scope>
    <source>
        <strain evidence="2">M4U3P1</strain>
    </source>
</reference>
<proteinExistence type="predicted"/>
<dbReference type="PANTHER" id="PTHR35861:SF2">
    <property type="entry name" value="FELS-2 PROPHAGE PROTEIN"/>
    <property type="match status" value="1"/>
</dbReference>
<dbReference type="PANTHER" id="PTHR35861">
    <property type="match status" value="1"/>
</dbReference>
<dbReference type="RefSeq" id="WP_176008295.1">
    <property type="nucleotide sequence ID" value="NZ_CP041372.2"/>
</dbReference>
<dbReference type="Proteomes" id="UP000318138">
    <property type="component" value="Chromosome"/>
</dbReference>
<dbReference type="AlphaFoldDB" id="A0A859FDD1"/>
<gene>
    <name evidence="1" type="ORF">FLK61_26200</name>
</gene>
<evidence type="ECO:0000313" key="1">
    <source>
        <dbReference type="EMBL" id="QKS70255.1"/>
    </source>
</evidence>
<sequence length="477" mass="52000">MAYRHGIEVDRQPFGLSLATGGANTVPVVFGTAQSNLASDPSSNLNKPVLIRNPREARELVGFSTDFEFTLNQAIDAAFNELKISPILVVNVLDVATHKESETTTVNLTSGEAVINDTRALLDTVEIEELTADTDFIVSRDPRNRLVISLLDADAIADSSSVEVTYDRIDPSLVTDEDVVGSYDPATNVYKGIELLTQVYPKYQLIPNVISAPGFSASAVVGAALTAKADLINGILNAFVLLDVEGETRQQALEAKVEAGYDSGKSTVLWPKVVVASKKYWYSAYMSAVIAQLDSVNDNVPFKSPSNQRITISGLETPGGQEVFQDKTHGNELNAKGIVTAINVGGWRTWGNETAAFDSTLEEIDIADLYISNRRMFDWWSNSFILSYFSKVDNPTDFRLIEQLVDDENIRANGFQAAGQIAGARISFSQDENPIESILAGEIVFDQEIAFYPPAKHIKNRLSFNPTILNDALFGGA</sequence>
<keyword evidence="2" id="KW-1185">Reference proteome</keyword>
<dbReference type="KEGG" id="psua:FLK61_26200"/>
<name>A0A859FDD1_9BACI</name>
<protein>
    <submittedName>
        <fullName evidence="1">Phage tail sheath family protein</fullName>
    </submittedName>
</protein>
<evidence type="ECO:0000313" key="2">
    <source>
        <dbReference type="Proteomes" id="UP000318138"/>
    </source>
</evidence>
<dbReference type="InterPro" id="IPR052042">
    <property type="entry name" value="Tail_sheath_structural"/>
</dbReference>
<dbReference type="EMBL" id="CP041372">
    <property type="protein sequence ID" value="QKS70255.1"/>
    <property type="molecule type" value="Genomic_DNA"/>
</dbReference>